<dbReference type="InterPro" id="IPR036612">
    <property type="entry name" value="KH_dom_type_1_sf"/>
</dbReference>
<organism evidence="4 5">
    <name type="scientific">Prorocentrum cordatum</name>
    <dbReference type="NCBI Taxonomy" id="2364126"/>
    <lineage>
        <taxon>Eukaryota</taxon>
        <taxon>Sar</taxon>
        <taxon>Alveolata</taxon>
        <taxon>Dinophyceae</taxon>
        <taxon>Prorocentrales</taxon>
        <taxon>Prorocentraceae</taxon>
        <taxon>Prorocentrum</taxon>
    </lineage>
</organism>
<name>A0ABN9PUW9_9DINO</name>
<evidence type="ECO:0000256" key="2">
    <source>
        <dbReference type="SAM" id="MobiDB-lite"/>
    </source>
</evidence>
<dbReference type="PROSITE" id="PS50084">
    <property type="entry name" value="KH_TYPE_1"/>
    <property type="match status" value="1"/>
</dbReference>
<dbReference type="Pfam" id="PF00013">
    <property type="entry name" value="KH_1"/>
    <property type="match status" value="1"/>
</dbReference>
<evidence type="ECO:0000313" key="4">
    <source>
        <dbReference type="EMBL" id="CAK0797019.1"/>
    </source>
</evidence>
<protein>
    <recommendedName>
        <fullName evidence="3">K Homology domain-containing protein</fullName>
    </recommendedName>
</protein>
<feature type="non-terminal residue" evidence="4">
    <location>
        <position position="1"/>
    </location>
</feature>
<evidence type="ECO:0000259" key="3">
    <source>
        <dbReference type="SMART" id="SM00322"/>
    </source>
</evidence>
<keyword evidence="5" id="KW-1185">Reference proteome</keyword>
<sequence>ETPEVRIWVANTDCAKIIGRNGRQMRDIEAKSRTKLKVQREDEMDSDSKERYIDIIGTRVEQKKALEAIVELASFVREDEGEVLKDQRAADEGDGRGGPPRIVEVPVDDVGKVLGRKG</sequence>
<dbReference type="Gene3D" id="3.30.1370.10">
    <property type="entry name" value="K Homology domain, type 1"/>
    <property type="match status" value="1"/>
</dbReference>
<comment type="caution">
    <text evidence="4">The sequence shown here is derived from an EMBL/GenBank/DDBJ whole genome shotgun (WGS) entry which is preliminary data.</text>
</comment>
<accession>A0ABN9PUW9</accession>
<feature type="domain" description="K Homology" evidence="3">
    <location>
        <begin position="1"/>
        <end position="74"/>
    </location>
</feature>
<dbReference type="Proteomes" id="UP001189429">
    <property type="component" value="Unassembled WGS sequence"/>
</dbReference>
<feature type="region of interest" description="Disordered" evidence="2">
    <location>
        <begin position="83"/>
        <end position="107"/>
    </location>
</feature>
<evidence type="ECO:0000256" key="1">
    <source>
        <dbReference type="PROSITE-ProRule" id="PRU00117"/>
    </source>
</evidence>
<feature type="compositionally biased region" description="Basic and acidic residues" evidence="2">
    <location>
        <begin position="83"/>
        <end position="95"/>
    </location>
</feature>
<feature type="non-terminal residue" evidence="4">
    <location>
        <position position="118"/>
    </location>
</feature>
<proteinExistence type="predicted"/>
<dbReference type="InterPro" id="IPR004088">
    <property type="entry name" value="KH_dom_type_1"/>
</dbReference>
<gene>
    <name evidence="4" type="ORF">PCOR1329_LOCUS6219</name>
</gene>
<dbReference type="SUPFAM" id="SSF54791">
    <property type="entry name" value="Eukaryotic type KH-domain (KH-domain type I)"/>
    <property type="match status" value="1"/>
</dbReference>
<dbReference type="InterPro" id="IPR004087">
    <property type="entry name" value="KH_dom"/>
</dbReference>
<dbReference type="EMBL" id="CAUYUJ010001667">
    <property type="protein sequence ID" value="CAK0797019.1"/>
    <property type="molecule type" value="Genomic_DNA"/>
</dbReference>
<keyword evidence="1" id="KW-0694">RNA-binding</keyword>
<reference evidence="4" key="1">
    <citation type="submission" date="2023-10" db="EMBL/GenBank/DDBJ databases">
        <authorList>
            <person name="Chen Y."/>
            <person name="Shah S."/>
            <person name="Dougan E. K."/>
            <person name="Thang M."/>
            <person name="Chan C."/>
        </authorList>
    </citation>
    <scope>NUCLEOTIDE SEQUENCE [LARGE SCALE GENOMIC DNA]</scope>
</reference>
<evidence type="ECO:0000313" key="5">
    <source>
        <dbReference type="Proteomes" id="UP001189429"/>
    </source>
</evidence>
<dbReference type="SMART" id="SM00322">
    <property type="entry name" value="KH"/>
    <property type="match status" value="1"/>
</dbReference>